<dbReference type="EMBL" id="CATNWA010000222">
    <property type="protein sequence ID" value="CAI9534676.1"/>
    <property type="molecule type" value="Genomic_DNA"/>
</dbReference>
<comment type="catalytic activity">
    <reaction evidence="5">
        <text>octanoyl-[ACP] + L-lysyl-[protein] = N(6)-octanoyl-L-lysyl-[protein] + holo-[ACP] + H(+)</text>
        <dbReference type="Rhea" id="RHEA:17665"/>
        <dbReference type="Rhea" id="RHEA-COMP:9636"/>
        <dbReference type="Rhea" id="RHEA-COMP:9685"/>
        <dbReference type="Rhea" id="RHEA-COMP:9752"/>
        <dbReference type="Rhea" id="RHEA-COMP:9928"/>
        <dbReference type="ChEBI" id="CHEBI:15378"/>
        <dbReference type="ChEBI" id="CHEBI:29969"/>
        <dbReference type="ChEBI" id="CHEBI:64479"/>
        <dbReference type="ChEBI" id="CHEBI:78463"/>
        <dbReference type="ChEBI" id="CHEBI:78809"/>
        <dbReference type="EC" id="2.3.1.181"/>
    </reaction>
</comment>
<dbReference type="InterPro" id="IPR000544">
    <property type="entry name" value="Octanoyltransferase"/>
</dbReference>
<proteinExistence type="inferred from homology"/>
<dbReference type="PANTHER" id="PTHR10993:SF7">
    <property type="entry name" value="LIPOYLTRANSFERASE 2, MITOCHONDRIAL-RELATED"/>
    <property type="match status" value="1"/>
</dbReference>
<evidence type="ECO:0000313" key="8">
    <source>
        <dbReference type="Proteomes" id="UP001162483"/>
    </source>
</evidence>
<dbReference type="InterPro" id="IPR020605">
    <property type="entry name" value="Octanoyltransferase_CS"/>
</dbReference>
<keyword evidence="8" id="KW-1185">Reference proteome</keyword>
<feature type="domain" description="BPL/LPL catalytic" evidence="6">
    <location>
        <begin position="36"/>
        <end position="222"/>
    </location>
</feature>
<dbReference type="PANTHER" id="PTHR10993">
    <property type="entry name" value="OCTANOYLTRANSFERASE"/>
    <property type="match status" value="1"/>
</dbReference>
<dbReference type="Gene3D" id="3.30.930.10">
    <property type="entry name" value="Bira Bifunctional Protein, Domain 2"/>
    <property type="match status" value="1"/>
</dbReference>
<evidence type="ECO:0000256" key="1">
    <source>
        <dbReference type="ARBA" id="ARBA00004821"/>
    </source>
</evidence>
<dbReference type="PIRSF" id="PIRSF016262">
    <property type="entry name" value="LPLase"/>
    <property type="match status" value="1"/>
</dbReference>
<dbReference type="CDD" id="cd16444">
    <property type="entry name" value="LipB"/>
    <property type="match status" value="1"/>
</dbReference>
<comment type="caution">
    <text evidence="7">The sequence shown here is derived from an EMBL/GenBank/DDBJ whole genome shotgun (WGS) entry which is preliminary data.</text>
</comment>
<keyword evidence="3 5" id="KW-0808">Transferase</keyword>
<reference evidence="7" key="1">
    <citation type="submission" date="2023-05" db="EMBL/GenBank/DDBJ databases">
        <authorList>
            <person name="Stuckert A."/>
        </authorList>
    </citation>
    <scope>NUCLEOTIDE SEQUENCE</scope>
</reference>
<dbReference type="InterPro" id="IPR004143">
    <property type="entry name" value="BPL_LPL_catalytic"/>
</dbReference>
<keyword evidence="4 5" id="KW-0012">Acyltransferase</keyword>
<evidence type="ECO:0000256" key="3">
    <source>
        <dbReference type="ARBA" id="ARBA00022679"/>
    </source>
</evidence>
<evidence type="ECO:0000313" key="7">
    <source>
        <dbReference type="EMBL" id="CAI9534676.1"/>
    </source>
</evidence>
<organism evidence="7 8">
    <name type="scientific">Staurois parvus</name>
    <dbReference type="NCBI Taxonomy" id="386267"/>
    <lineage>
        <taxon>Eukaryota</taxon>
        <taxon>Metazoa</taxon>
        <taxon>Chordata</taxon>
        <taxon>Craniata</taxon>
        <taxon>Vertebrata</taxon>
        <taxon>Euteleostomi</taxon>
        <taxon>Amphibia</taxon>
        <taxon>Batrachia</taxon>
        <taxon>Anura</taxon>
        <taxon>Neobatrachia</taxon>
        <taxon>Ranoidea</taxon>
        <taxon>Ranidae</taxon>
        <taxon>Staurois</taxon>
    </lineage>
</organism>
<evidence type="ECO:0000256" key="2">
    <source>
        <dbReference type="ARBA" id="ARBA00007907"/>
    </source>
</evidence>
<dbReference type="NCBIfam" id="TIGR00214">
    <property type="entry name" value="lipB"/>
    <property type="match status" value="1"/>
</dbReference>
<dbReference type="InterPro" id="IPR045864">
    <property type="entry name" value="aa-tRNA-synth_II/BPL/LPL"/>
</dbReference>
<comment type="pathway">
    <text evidence="1 5">Protein modification; protein lipoylation via endogenous pathway; protein N(6)-(lipoyl)lysine from octanoyl-[acyl-carrier-protein]: step 1/2.</text>
</comment>
<dbReference type="SUPFAM" id="SSF55681">
    <property type="entry name" value="Class II aaRS and biotin synthetases"/>
    <property type="match status" value="1"/>
</dbReference>
<dbReference type="NCBIfam" id="NF010925">
    <property type="entry name" value="PRK14345.1"/>
    <property type="match status" value="1"/>
</dbReference>
<evidence type="ECO:0000256" key="4">
    <source>
        <dbReference type="ARBA" id="ARBA00023315"/>
    </source>
</evidence>
<gene>
    <name evidence="7" type="ORF">SPARVUS_LOCUS683998</name>
</gene>
<name>A0ABN9AF98_9NEOB</name>
<dbReference type="EC" id="2.3.1.181" evidence="5"/>
<evidence type="ECO:0000259" key="6">
    <source>
        <dbReference type="PROSITE" id="PS51733"/>
    </source>
</evidence>
<keyword evidence="5" id="KW-0496">Mitochondrion</keyword>
<accession>A0ABN9AF98</accession>
<sequence>MSYSAGRPTLRVLRLGLLSYPHAIQAQARSARLCAELEEDRLLLLEHRPVYTVGIRQSRYSEAEEVRLRALGADFQRTDRGGLITFHGPGQLVCYPVLSLRRLRRGLRRYVCGLEGAAIGLCRGLGVTGERAEETGVWVGERKICAIGLLSPAGVHCSHHITSHGLALNCNTDLSWFQHIVPCGIEGKGVTSLSAELGRDVSVEEAIPPFLEAFKEEFNCTLEFSDRKETEELLH</sequence>
<protein>
    <recommendedName>
        <fullName evidence="5">Octanoyl-[acyl-carrier-protein]:protein N-octanoyltransferase LIPT2, mitochondrial</fullName>
        <ecNumber evidence="5">2.3.1.181</ecNumber>
    </recommendedName>
</protein>
<dbReference type="Pfam" id="PF21948">
    <property type="entry name" value="LplA-B_cat"/>
    <property type="match status" value="1"/>
</dbReference>
<comment type="function">
    <text evidence="5">Catalyzes the transfer of endogenously produced octanoic acid from octanoyl-acyl-carrier-protein onto the lipoyl domains of lipoate-dependent enzymes. Lipoyl-ACP can also act as a substrate although octanoyl-ACP is likely to be the physiological substrate.</text>
</comment>
<comment type="subcellular location">
    <subcellularLocation>
        <location evidence="5">Mitochondrion</location>
    </subcellularLocation>
</comment>
<dbReference type="PROSITE" id="PS01313">
    <property type="entry name" value="LIPB"/>
    <property type="match status" value="1"/>
</dbReference>
<evidence type="ECO:0000256" key="5">
    <source>
        <dbReference type="PIRNR" id="PIRNR016262"/>
    </source>
</evidence>
<dbReference type="PROSITE" id="PS51733">
    <property type="entry name" value="BPL_LPL_CATALYTIC"/>
    <property type="match status" value="1"/>
</dbReference>
<dbReference type="Proteomes" id="UP001162483">
    <property type="component" value="Unassembled WGS sequence"/>
</dbReference>
<comment type="similarity">
    <text evidence="2 5">Belongs to the LipB family.</text>
</comment>